<evidence type="ECO:0000256" key="1">
    <source>
        <dbReference type="ARBA" id="ARBA00001962"/>
    </source>
</evidence>
<sequence>MTTTQSHDSVFHFNENVVVNEEMKNAYNKNGYVLIKGILSPAEISKLRSACEGSKGVSKHAFGRSDGSMNTRVSLWNHPGDDVTGIMVRTNKIAETMEQLMGGDEIYHYHSKLLMKDAKTGGAFVWHQDYGYWYNYGNLFPDMSSVFIPIDDCRKENGCLQVLKGSHLLGRLDHGSVGEEGKSQMGADMEKVNQAIKQHELVYVEMDAGDALFFHCNLLHTSSQNLSDHRRWVFIVAYNKRSNNPYKEHHHPQYTKLHKVPDSALLSCNEVENLDGKWFMNPMDDQ</sequence>
<dbReference type="EMBL" id="CAXKWB010003996">
    <property type="protein sequence ID" value="CAL4071436.1"/>
    <property type="molecule type" value="Genomic_DNA"/>
</dbReference>
<name>A0AAV2Q7X7_MEGNR</name>
<dbReference type="PANTHER" id="PTHR20883:SF51">
    <property type="entry name" value="PHYTANOYL-COA HYDROXYLASE"/>
    <property type="match status" value="1"/>
</dbReference>
<comment type="caution">
    <text evidence="2">The sequence shown here is derived from an EMBL/GenBank/DDBJ whole genome shotgun (WGS) entry which is preliminary data.</text>
</comment>
<dbReference type="Proteomes" id="UP001497623">
    <property type="component" value="Unassembled WGS sequence"/>
</dbReference>
<comment type="cofactor">
    <cofactor evidence="1">
        <name>Fe cation</name>
        <dbReference type="ChEBI" id="CHEBI:24875"/>
    </cofactor>
</comment>
<keyword evidence="3" id="KW-1185">Reference proteome</keyword>
<dbReference type="Pfam" id="PF05721">
    <property type="entry name" value="PhyH"/>
    <property type="match status" value="1"/>
</dbReference>
<proteinExistence type="predicted"/>
<dbReference type="PANTHER" id="PTHR20883">
    <property type="entry name" value="PHYTANOYL-COA DIOXYGENASE DOMAIN CONTAINING 1"/>
    <property type="match status" value="1"/>
</dbReference>
<dbReference type="AlphaFoldDB" id="A0AAV2Q7X7"/>
<organism evidence="2 3">
    <name type="scientific">Meganyctiphanes norvegica</name>
    <name type="common">Northern krill</name>
    <name type="synonym">Thysanopoda norvegica</name>
    <dbReference type="NCBI Taxonomy" id="48144"/>
    <lineage>
        <taxon>Eukaryota</taxon>
        <taxon>Metazoa</taxon>
        <taxon>Ecdysozoa</taxon>
        <taxon>Arthropoda</taxon>
        <taxon>Crustacea</taxon>
        <taxon>Multicrustacea</taxon>
        <taxon>Malacostraca</taxon>
        <taxon>Eumalacostraca</taxon>
        <taxon>Eucarida</taxon>
        <taxon>Euphausiacea</taxon>
        <taxon>Euphausiidae</taxon>
        <taxon>Meganyctiphanes</taxon>
    </lineage>
</organism>
<evidence type="ECO:0008006" key="4">
    <source>
        <dbReference type="Google" id="ProtNLM"/>
    </source>
</evidence>
<dbReference type="Gene3D" id="2.60.120.620">
    <property type="entry name" value="q2cbj1_9rhob like domain"/>
    <property type="match status" value="1"/>
</dbReference>
<evidence type="ECO:0000313" key="2">
    <source>
        <dbReference type="EMBL" id="CAL4071436.1"/>
    </source>
</evidence>
<evidence type="ECO:0000313" key="3">
    <source>
        <dbReference type="Proteomes" id="UP001497623"/>
    </source>
</evidence>
<dbReference type="SUPFAM" id="SSF51197">
    <property type="entry name" value="Clavaminate synthase-like"/>
    <property type="match status" value="1"/>
</dbReference>
<accession>A0AAV2Q7X7</accession>
<reference evidence="2 3" key="1">
    <citation type="submission" date="2024-05" db="EMBL/GenBank/DDBJ databases">
        <authorList>
            <person name="Wallberg A."/>
        </authorList>
    </citation>
    <scope>NUCLEOTIDE SEQUENCE [LARGE SCALE GENOMIC DNA]</scope>
</reference>
<gene>
    <name evidence="2" type="ORF">MNOR_LOCUS8538</name>
</gene>
<dbReference type="InterPro" id="IPR008775">
    <property type="entry name" value="Phytyl_CoA_dOase-like"/>
</dbReference>
<protein>
    <recommendedName>
        <fullName evidence="4">Phytanoyl-CoA dioxygenase family protein</fullName>
    </recommendedName>
</protein>